<dbReference type="PROSITE" id="PS50238">
    <property type="entry name" value="RHOGAP"/>
    <property type="match status" value="1"/>
</dbReference>
<dbReference type="InterPro" id="IPR002219">
    <property type="entry name" value="PKC_DAG/PE"/>
</dbReference>
<dbReference type="SMART" id="SM00369">
    <property type="entry name" value="LRR_TYP"/>
    <property type="match status" value="8"/>
</dbReference>
<evidence type="ECO:0000259" key="13">
    <source>
        <dbReference type="PROSITE" id="PS50238"/>
    </source>
</evidence>
<evidence type="ECO:0000256" key="8">
    <source>
        <dbReference type="ARBA" id="ARBA00022833"/>
    </source>
</evidence>
<keyword evidence="8" id="KW-0862">Zinc</keyword>
<evidence type="ECO:0000256" key="1">
    <source>
        <dbReference type="ARBA" id="ARBA00022468"/>
    </source>
</evidence>
<dbReference type="GO" id="GO:0005096">
    <property type="term" value="F:GTPase activator activity"/>
    <property type="evidence" value="ECO:0007669"/>
    <property type="project" value="UniProtKB-KW"/>
</dbReference>
<evidence type="ECO:0000256" key="5">
    <source>
        <dbReference type="ARBA" id="ARBA00022737"/>
    </source>
</evidence>
<dbReference type="InterPro" id="IPR001611">
    <property type="entry name" value="Leu-rich_rpt"/>
</dbReference>
<evidence type="ECO:0000313" key="15">
    <source>
        <dbReference type="Proteomes" id="UP000000311"/>
    </source>
</evidence>
<feature type="compositionally biased region" description="Polar residues" evidence="11">
    <location>
        <begin position="616"/>
        <end position="625"/>
    </location>
</feature>
<dbReference type="GO" id="GO:0030154">
    <property type="term" value="P:cell differentiation"/>
    <property type="evidence" value="ECO:0007669"/>
    <property type="project" value="UniProtKB-KW"/>
</dbReference>
<sequence>MTSLSLLATYDELVRCSNVLINGSCEEEFLQFALNQEEMRQKWLASEQECQRLHSALDKAHHEIAGLDRKLRHARRNLEEESRKRRIIEEQKDSLEKQIATARNFLFTDGGKNLNDETREKLQFLNNTSLNQQSNIHVQDTHIDKLNTIAELDSTGSILSDLNCLSKSEDDLETSAILHQNLKSGKRQWKEHRPSSEHSKKRRSSLHKVTELNSSDRIVATTTVVMPKDGAITASSTIEAIPGDENADPQISSQSTRKRRKSSAERNKSKSHIEANKILIDTAPSAPQAEMLTSTSDTEDVFKPSPNIGGYTMNAKISRNHRFAAKYVIRPEICTPCGKRIRFGNTVQKCEDCRAIAHPECKDLVPLPCVPTGNTPTLRGVPGTIADYTPIIPPMVPSIVVHCINEVELRGMNEQGLYRVNGAAADVKSLKNKFLKGKGAPNLSNVDIATICSTLKDFFRSLREPLITVALMGDFIRATTLTDKQDADAALYQAISELPQPNRDTLAFLMLHLQRVSSSPECRMPISNLATVFGPTLVGNTSNKPSSIMLNEIKHQVAVVENLLQIPSDYWATYVNPTNSNDIYTPKTGELKHTPSTESLLKRSISRGFFNTPLSSRPTVPTVPQTDPWGTDSLGTDSLRTDSLRTDSWRRYDFNTANDDIQISLEFPDYANEFEHLCENEIISFNFANATITSIGRDFISSPWITCLNFTSNQISNIERGAFNKLPNLTQLILSNNDLQKLFGFGGHENLKFLNLNNASFFGYRPYDAVYIFEEYPNLEILSARQNHIQDLPSKVNTPFPKLKILDLSSNQMQRTGTFVKLLPYSLHFLDLHNNSINSLVFDKKHVNLLALNLDYNYLRYITYKSHYFELVLAGLENLQYLSVSGNEIDSIESNAFEDTNELVYLNLSANQITRFYSETFVKLQSLRLLDLSFNKLGEIPQISSETIISILFLNGNNIKSIISNAFVQMPKLMKLLLGGNQIIEINVKAFAHLSFLEILDLSRNKLSFLPEGWCEFLTSLKYLNLNDNEFISLEYLSLTNVLPLMELHLANNPLEYLNVSYFQNLPQNLTVSLQKNSAN</sequence>
<dbReference type="InParanoid" id="E2AGL2"/>
<dbReference type="EMBL" id="GL439322">
    <property type="protein sequence ID" value="EFN67432.1"/>
    <property type="molecule type" value="Genomic_DNA"/>
</dbReference>
<feature type="compositionally biased region" description="Basic and acidic residues" evidence="11">
    <location>
        <begin position="262"/>
        <end position="275"/>
    </location>
</feature>
<dbReference type="GO" id="GO:0097149">
    <property type="term" value="C:centralspindlin complex"/>
    <property type="evidence" value="ECO:0007669"/>
    <property type="project" value="TreeGrafter"/>
</dbReference>
<feature type="domain" description="Rho-GAP" evidence="13">
    <location>
        <begin position="386"/>
        <end position="571"/>
    </location>
</feature>
<dbReference type="PANTHER" id="PTHR46199:SF3">
    <property type="entry name" value="RAC GTPASE-ACTIVATING PROTEIN 1"/>
    <property type="match status" value="1"/>
</dbReference>
<dbReference type="FunFam" id="3.80.10.10:FF:001164">
    <property type="entry name" value="GH01279p"/>
    <property type="match status" value="1"/>
</dbReference>
<dbReference type="PROSITE" id="PS51450">
    <property type="entry name" value="LRR"/>
    <property type="match status" value="3"/>
</dbReference>
<keyword evidence="1" id="KW-0343">GTPase activation</keyword>
<dbReference type="SUPFAM" id="SSF48350">
    <property type="entry name" value="GTPase activation domain, GAP"/>
    <property type="match status" value="1"/>
</dbReference>
<feature type="region of interest" description="Disordered" evidence="11">
    <location>
        <begin position="183"/>
        <end position="209"/>
    </location>
</feature>
<dbReference type="GO" id="GO:0005634">
    <property type="term" value="C:nucleus"/>
    <property type="evidence" value="ECO:0007669"/>
    <property type="project" value="TreeGrafter"/>
</dbReference>
<dbReference type="STRING" id="104421.E2AGL2"/>
<dbReference type="GO" id="GO:0030496">
    <property type="term" value="C:midbody"/>
    <property type="evidence" value="ECO:0007669"/>
    <property type="project" value="TreeGrafter"/>
</dbReference>
<dbReference type="GO" id="GO:0007266">
    <property type="term" value="P:Rho protein signal transduction"/>
    <property type="evidence" value="ECO:0007669"/>
    <property type="project" value="TreeGrafter"/>
</dbReference>
<dbReference type="InterPro" id="IPR000198">
    <property type="entry name" value="RhoGAP_dom"/>
</dbReference>
<dbReference type="SUPFAM" id="SSF57889">
    <property type="entry name" value="Cysteine-rich domain"/>
    <property type="match status" value="1"/>
</dbReference>
<keyword evidence="7" id="KW-0221">Differentiation</keyword>
<dbReference type="PANTHER" id="PTHR46199">
    <property type="entry name" value="RAC GTPASE-ACTIVATING PROTEIN 1"/>
    <property type="match status" value="1"/>
</dbReference>
<dbReference type="GO" id="GO:0000281">
    <property type="term" value="P:mitotic cytokinesis"/>
    <property type="evidence" value="ECO:0007669"/>
    <property type="project" value="TreeGrafter"/>
</dbReference>
<gene>
    <name evidence="14" type="ORF">EAG_16193</name>
</gene>
<dbReference type="AlphaFoldDB" id="E2AGL2"/>
<evidence type="ECO:0000256" key="2">
    <source>
        <dbReference type="ARBA" id="ARBA00022473"/>
    </source>
</evidence>
<dbReference type="Gene3D" id="3.30.60.20">
    <property type="match status" value="1"/>
</dbReference>
<evidence type="ECO:0000256" key="6">
    <source>
        <dbReference type="ARBA" id="ARBA00022771"/>
    </source>
</evidence>
<feature type="domain" description="Phorbol-ester/DAG-type" evidence="12">
    <location>
        <begin position="320"/>
        <end position="369"/>
    </location>
</feature>
<dbReference type="GO" id="GO:0051256">
    <property type="term" value="P:mitotic spindle midzone assembly"/>
    <property type="evidence" value="ECO:0007669"/>
    <property type="project" value="TreeGrafter"/>
</dbReference>
<dbReference type="GO" id="GO:0032154">
    <property type="term" value="C:cleavage furrow"/>
    <property type="evidence" value="ECO:0007669"/>
    <property type="project" value="TreeGrafter"/>
</dbReference>
<keyword evidence="2" id="KW-0217">Developmental protein</keyword>
<dbReference type="SMART" id="SM00109">
    <property type="entry name" value="C1"/>
    <property type="match status" value="1"/>
</dbReference>
<dbReference type="PROSITE" id="PS50081">
    <property type="entry name" value="ZF_DAG_PE_2"/>
    <property type="match status" value="1"/>
</dbReference>
<evidence type="ECO:0000256" key="3">
    <source>
        <dbReference type="ARBA" id="ARBA00022614"/>
    </source>
</evidence>
<keyword evidence="15" id="KW-1185">Reference proteome</keyword>
<dbReference type="GO" id="GO:0008270">
    <property type="term" value="F:zinc ion binding"/>
    <property type="evidence" value="ECO:0007669"/>
    <property type="project" value="UniProtKB-KW"/>
</dbReference>
<dbReference type="GO" id="GO:0051233">
    <property type="term" value="C:spindle midzone"/>
    <property type="evidence" value="ECO:0007669"/>
    <property type="project" value="TreeGrafter"/>
</dbReference>
<dbReference type="InterPro" id="IPR046349">
    <property type="entry name" value="C1-like_sf"/>
</dbReference>
<keyword evidence="3" id="KW-0433">Leucine-rich repeat</keyword>
<dbReference type="Pfam" id="PF13855">
    <property type="entry name" value="LRR_8"/>
    <property type="match status" value="3"/>
</dbReference>
<feature type="coiled-coil region" evidence="10">
    <location>
        <begin position="57"/>
        <end position="98"/>
    </location>
</feature>
<name>E2AGL2_CAMFO</name>
<evidence type="ECO:0000256" key="7">
    <source>
        <dbReference type="ARBA" id="ARBA00022782"/>
    </source>
</evidence>
<reference evidence="14 15" key="1">
    <citation type="journal article" date="2010" name="Science">
        <title>Genomic comparison of the ants Camponotus floridanus and Harpegnathos saltator.</title>
        <authorList>
            <person name="Bonasio R."/>
            <person name="Zhang G."/>
            <person name="Ye C."/>
            <person name="Mutti N.S."/>
            <person name="Fang X."/>
            <person name="Qin N."/>
            <person name="Donahue G."/>
            <person name="Yang P."/>
            <person name="Li Q."/>
            <person name="Li C."/>
            <person name="Zhang P."/>
            <person name="Huang Z."/>
            <person name="Berger S.L."/>
            <person name="Reinberg D."/>
            <person name="Wang J."/>
            <person name="Liebig J."/>
        </authorList>
    </citation>
    <scope>NUCLEOTIDE SEQUENCE [LARGE SCALE GENOMIC DNA]</scope>
    <source>
        <strain evidence="15">C129</strain>
    </source>
</reference>
<feature type="region of interest" description="Disordered" evidence="11">
    <location>
        <begin position="237"/>
        <end position="304"/>
    </location>
</feature>
<proteinExistence type="predicted"/>
<dbReference type="FunCoup" id="E2AGL2">
    <property type="interactions" value="759"/>
</dbReference>
<dbReference type="OrthoDB" id="2218807at2759"/>
<feature type="region of interest" description="Disordered" evidence="11">
    <location>
        <begin position="616"/>
        <end position="635"/>
    </location>
</feature>
<keyword evidence="6" id="KW-0863">Zinc-finger</keyword>
<dbReference type="SMART" id="SM00324">
    <property type="entry name" value="RhoGAP"/>
    <property type="match status" value="1"/>
</dbReference>
<evidence type="ECO:0000256" key="9">
    <source>
        <dbReference type="ARBA" id="ARBA00022871"/>
    </source>
</evidence>
<keyword evidence="5" id="KW-0677">Repeat</keyword>
<dbReference type="Proteomes" id="UP000000311">
    <property type="component" value="Unassembled WGS sequence"/>
</dbReference>
<dbReference type="PROSITE" id="PS00479">
    <property type="entry name" value="ZF_DAG_PE_1"/>
    <property type="match status" value="1"/>
</dbReference>
<dbReference type="FunFam" id="3.30.60.20:FF:000033">
    <property type="entry name" value="Rac GTPase-activating protein 1"/>
    <property type="match status" value="1"/>
</dbReference>
<dbReference type="Gene3D" id="1.10.555.10">
    <property type="entry name" value="Rho GTPase activation protein"/>
    <property type="match status" value="1"/>
</dbReference>
<dbReference type="Pfam" id="PF00620">
    <property type="entry name" value="RhoGAP"/>
    <property type="match status" value="1"/>
</dbReference>
<evidence type="ECO:0000256" key="4">
    <source>
        <dbReference type="ARBA" id="ARBA00022723"/>
    </source>
</evidence>
<evidence type="ECO:0000256" key="10">
    <source>
        <dbReference type="SAM" id="Coils"/>
    </source>
</evidence>
<dbReference type="Pfam" id="PF00130">
    <property type="entry name" value="C1_1"/>
    <property type="match status" value="1"/>
</dbReference>
<evidence type="ECO:0000259" key="12">
    <source>
        <dbReference type="PROSITE" id="PS50081"/>
    </source>
</evidence>
<keyword evidence="10" id="KW-0175">Coiled coil</keyword>
<dbReference type="CDD" id="cd04382">
    <property type="entry name" value="RhoGAP_MgcRacGAP"/>
    <property type="match status" value="1"/>
</dbReference>
<dbReference type="CDD" id="cd20821">
    <property type="entry name" value="C1_MgcRacGAP"/>
    <property type="match status" value="1"/>
</dbReference>
<dbReference type="GO" id="GO:0007283">
    <property type="term" value="P:spermatogenesis"/>
    <property type="evidence" value="ECO:0007669"/>
    <property type="project" value="UniProtKB-KW"/>
</dbReference>
<evidence type="ECO:0000313" key="14">
    <source>
        <dbReference type="EMBL" id="EFN67432.1"/>
    </source>
</evidence>
<keyword evidence="9" id="KW-0744">Spermatogenesis</keyword>
<dbReference type="SMART" id="SM00364">
    <property type="entry name" value="LRR_BAC"/>
    <property type="match status" value="4"/>
</dbReference>
<protein>
    <submittedName>
        <fullName evidence="14">Rac GTPase-activating protein 1</fullName>
    </submittedName>
</protein>
<dbReference type="InterPro" id="IPR008936">
    <property type="entry name" value="Rho_GTPase_activation_prot"/>
</dbReference>
<accession>E2AGL2</accession>
<dbReference type="InterPro" id="IPR003591">
    <property type="entry name" value="Leu-rich_rpt_typical-subtyp"/>
</dbReference>
<dbReference type="InterPro" id="IPR032675">
    <property type="entry name" value="LRR_dom_sf"/>
</dbReference>
<dbReference type="SUPFAM" id="SSF52058">
    <property type="entry name" value="L domain-like"/>
    <property type="match status" value="2"/>
</dbReference>
<evidence type="ECO:0000256" key="11">
    <source>
        <dbReference type="SAM" id="MobiDB-lite"/>
    </source>
</evidence>
<dbReference type="Gene3D" id="3.80.10.10">
    <property type="entry name" value="Ribonuclease Inhibitor"/>
    <property type="match status" value="3"/>
</dbReference>
<organism evidence="15">
    <name type="scientific">Camponotus floridanus</name>
    <name type="common">Florida carpenter ant</name>
    <dbReference type="NCBI Taxonomy" id="104421"/>
    <lineage>
        <taxon>Eukaryota</taxon>
        <taxon>Metazoa</taxon>
        <taxon>Ecdysozoa</taxon>
        <taxon>Arthropoda</taxon>
        <taxon>Hexapoda</taxon>
        <taxon>Insecta</taxon>
        <taxon>Pterygota</taxon>
        <taxon>Neoptera</taxon>
        <taxon>Endopterygota</taxon>
        <taxon>Hymenoptera</taxon>
        <taxon>Apocrita</taxon>
        <taxon>Aculeata</taxon>
        <taxon>Formicoidea</taxon>
        <taxon>Formicidae</taxon>
        <taxon>Formicinae</taxon>
        <taxon>Camponotus</taxon>
    </lineage>
</organism>
<keyword evidence="4" id="KW-0479">Metal-binding</keyword>